<evidence type="ECO:0000259" key="10">
    <source>
        <dbReference type="Pfam" id="PF05922"/>
    </source>
</evidence>
<evidence type="ECO:0000256" key="3">
    <source>
        <dbReference type="ARBA" id="ARBA00022801"/>
    </source>
</evidence>
<dbReference type="InterPro" id="IPR036852">
    <property type="entry name" value="Peptidase_S8/S53_dom_sf"/>
</dbReference>
<keyword evidence="13" id="KW-1185">Reference proteome</keyword>
<accession>A0ABP8KI95</accession>
<dbReference type="InterPro" id="IPR000209">
    <property type="entry name" value="Peptidase_S8/S53_dom"/>
</dbReference>
<dbReference type="Pfam" id="PF00082">
    <property type="entry name" value="Peptidase_S8"/>
    <property type="match status" value="1"/>
</dbReference>
<keyword evidence="4 5" id="KW-0720">Serine protease</keyword>
<evidence type="ECO:0000256" key="4">
    <source>
        <dbReference type="ARBA" id="ARBA00022825"/>
    </source>
</evidence>
<feature type="active site" description="Charge relay system" evidence="5">
    <location>
        <position position="208"/>
    </location>
</feature>
<evidence type="ECO:0000256" key="6">
    <source>
        <dbReference type="SAM" id="MobiDB-lite"/>
    </source>
</evidence>
<protein>
    <recommendedName>
        <fullName evidence="14">Peptidase inhibitor I9</fullName>
    </recommendedName>
</protein>
<dbReference type="Gene3D" id="3.30.70.80">
    <property type="entry name" value="Peptidase S8 propeptide/proteinase inhibitor I9"/>
    <property type="match status" value="1"/>
</dbReference>
<evidence type="ECO:0000256" key="2">
    <source>
        <dbReference type="ARBA" id="ARBA00022670"/>
    </source>
</evidence>
<dbReference type="RefSeq" id="WP_345205711.1">
    <property type="nucleotide sequence ID" value="NZ_BAABGM010000013.1"/>
</dbReference>
<dbReference type="Gene3D" id="3.50.30.30">
    <property type="match status" value="1"/>
</dbReference>
<dbReference type="SUPFAM" id="SSF52025">
    <property type="entry name" value="PA domain"/>
    <property type="match status" value="1"/>
</dbReference>
<evidence type="ECO:0000256" key="5">
    <source>
        <dbReference type="PROSITE-ProRule" id="PRU01240"/>
    </source>
</evidence>
<dbReference type="Gene3D" id="2.60.120.380">
    <property type="match status" value="1"/>
</dbReference>
<dbReference type="Pfam" id="PF02225">
    <property type="entry name" value="PA"/>
    <property type="match status" value="1"/>
</dbReference>
<keyword evidence="2 5" id="KW-0645">Protease</keyword>
<feature type="domain" description="PA" evidence="9">
    <location>
        <begin position="468"/>
        <end position="534"/>
    </location>
</feature>
<evidence type="ECO:0000259" key="8">
    <source>
        <dbReference type="Pfam" id="PF00082"/>
    </source>
</evidence>
<dbReference type="EMBL" id="BAABGM010000013">
    <property type="protein sequence ID" value="GAA4406672.1"/>
    <property type="molecule type" value="Genomic_DNA"/>
</dbReference>
<feature type="signal peptide" evidence="7">
    <location>
        <begin position="1"/>
        <end position="30"/>
    </location>
</feature>
<dbReference type="CDD" id="cd02120">
    <property type="entry name" value="PA_subtilisin_like"/>
    <property type="match status" value="1"/>
</dbReference>
<feature type="region of interest" description="Disordered" evidence="6">
    <location>
        <begin position="31"/>
        <end position="57"/>
    </location>
</feature>
<dbReference type="InterPro" id="IPR034197">
    <property type="entry name" value="Peptidases_S8_3"/>
</dbReference>
<feature type="domain" description="Peptidase S8/S53" evidence="8">
    <location>
        <begin position="199"/>
        <end position="655"/>
    </location>
</feature>
<dbReference type="Proteomes" id="UP001500945">
    <property type="component" value="Unassembled WGS sequence"/>
</dbReference>
<dbReference type="PANTHER" id="PTHR10795">
    <property type="entry name" value="PROPROTEIN CONVERTASE SUBTILISIN/KEXIN"/>
    <property type="match status" value="1"/>
</dbReference>
<keyword evidence="7" id="KW-0732">Signal</keyword>
<gene>
    <name evidence="12" type="ORF">GCM10023168_21930</name>
</gene>
<dbReference type="Pfam" id="PF05922">
    <property type="entry name" value="Inhibitor_I9"/>
    <property type="match status" value="1"/>
</dbReference>
<feature type="chain" id="PRO_5046143782" description="Peptidase inhibitor I9" evidence="7">
    <location>
        <begin position="31"/>
        <end position="1016"/>
    </location>
</feature>
<proteinExistence type="inferred from homology"/>
<evidence type="ECO:0000313" key="13">
    <source>
        <dbReference type="Proteomes" id="UP001500945"/>
    </source>
</evidence>
<name>A0ABP8KI95_9MICO</name>
<dbReference type="PROSITE" id="PS00138">
    <property type="entry name" value="SUBTILASE_SER"/>
    <property type="match status" value="1"/>
</dbReference>
<dbReference type="PRINTS" id="PR00723">
    <property type="entry name" value="SUBTILISIN"/>
</dbReference>
<dbReference type="Gene3D" id="2.60.40.2310">
    <property type="match status" value="1"/>
</dbReference>
<dbReference type="Gene3D" id="3.40.50.200">
    <property type="entry name" value="Peptidase S8/S53 domain"/>
    <property type="match status" value="1"/>
</dbReference>
<feature type="domain" description="Subtilisin-like protease fibronectin type-III" evidence="11">
    <location>
        <begin position="715"/>
        <end position="812"/>
    </location>
</feature>
<evidence type="ECO:0000256" key="1">
    <source>
        <dbReference type="ARBA" id="ARBA00011073"/>
    </source>
</evidence>
<dbReference type="InterPro" id="IPR041469">
    <property type="entry name" value="Subtilisin-like_FN3"/>
</dbReference>
<evidence type="ECO:0000313" key="12">
    <source>
        <dbReference type="EMBL" id="GAA4406672.1"/>
    </source>
</evidence>
<evidence type="ECO:0000256" key="7">
    <source>
        <dbReference type="SAM" id="SignalP"/>
    </source>
</evidence>
<dbReference type="Pfam" id="PF17766">
    <property type="entry name" value="fn3_6"/>
    <property type="match status" value="1"/>
</dbReference>
<feature type="domain" description="Inhibitor I9" evidence="10">
    <location>
        <begin position="63"/>
        <end position="164"/>
    </location>
</feature>
<dbReference type="InterPro" id="IPR045051">
    <property type="entry name" value="SBT"/>
</dbReference>
<dbReference type="InterPro" id="IPR046450">
    <property type="entry name" value="PA_dom_sf"/>
</dbReference>
<dbReference type="InterPro" id="IPR015500">
    <property type="entry name" value="Peptidase_S8_subtilisin-rel"/>
</dbReference>
<dbReference type="InterPro" id="IPR003137">
    <property type="entry name" value="PA_domain"/>
</dbReference>
<dbReference type="InterPro" id="IPR037045">
    <property type="entry name" value="S8pro/Inhibitor_I9_sf"/>
</dbReference>
<comment type="similarity">
    <text evidence="1 5">Belongs to the peptidase S8 family.</text>
</comment>
<feature type="active site" description="Charge relay system" evidence="5">
    <location>
        <position position="614"/>
    </location>
</feature>
<reference evidence="13" key="1">
    <citation type="journal article" date="2019" name="Int. J. Syst. Evol. Microbiol.">
        <title>The Global Catalogue of Microorganisms (GCM) 10K type strain sequencing project: providing services to taxonomists for standard genome sequencing and annotation.</title>
        <authorList>
            <consortium name="The Broad Institute Genomics Platform"/>
            <consortium name="The Broad Institute Genome Sequencing Center for Infectious Disease"/>
            <person name="Wu L."/>
            <person name="Ma J."/>
        </authorList>
    </citation>
    <scope>NUCLEOTIDE SEQUENCE [LARGE SCALE GENOMIC DNA]</scope>
    <source>
        <strain evidence="13">JCM 17809</strain>
    </source>
</reference>
<evidence type="ECO:0000259" key="9">
    <source>
        <dbReference type="Pfam" id="PF02225"/>
    </source>
</evidence>
<evidence type="ECO:0000259" key="11">
    <source>
        <dbReference type="Pfam" id="PF17766"/>
    </source>
</evidence>
<dbReference type="PROSITE" id="PS51892">
    <property type="entry name" value="SUBTILASE"/>
    <property type="match status" value="1"/>
</dbReference>
<dbReference type="InterPro" id="IPR010259">
    <property type="entry name" value="S8pro/Inhibitor_I9"/>
</dbReference>
<sequence>MNSPRRRRAQLGLAMVTIATVAAFSPGAIADPGLTPDPSPKAAEVTAPENPTGKTPKAAKAGTYIVQLADAPVVAYRGGVKGLKATRPAKGEKIDPRSADVVAYADYLTKRQDAVLRAAGGGKKLYGYTYSFSGFAAELSAKAAATMSTVDGVLAVTADEKRTLDTSSTPDFLGLRADGGLWDQLGGEKTSSKSADGPGEGVIVGVIDGGIWPEHPSVSDRDAAGKRVYQQIPGWNGRCVPGEQFVASNCNQKLIGARFYNAGWGGNAGIDAQLPYEFNSPRDYGGHGTHTATTAAGNHGVAATGPASVFGTVTGIAPRARVAAYKVCWETDAGGSCFNSDSVAAIDQAVADGVDVINFSVSGSRTNFRDPVEVAFLFAADAGIFVAASAGNNGPTASTVAHPGPWLTTVAAGTHNRDGQGSVGLGNGTTYDGASTATPVGPAPLIDAVAAGKAGANADELRLCYSSRDGSTPLDPAKVAGKIVVCDRGVTDRTNKSFAVQEAGGVGMVLVNPSANSINADLHVVPTVHLRDTDRAAVKAYAATAGATATINASKIVYDAPAPFTATFSSRGPLLAGAGDVLKPDLIAPGQDVLAGVAPPGNAGRLFDLYSGTSMSSPHVAGLGALMKDLHPTWSPMAIKSALMTTGSDVLDGGTPAPNTNPVLIFRQGAGHVRPNSAADPGLVFDADWDDWLAFLCGAQPGGGCAGVTPTDPSDYNSPSIAIGALAGTQTVERTVTNVGDDTATYTASLTGLSGFAAEVSPTSLTLAPGASGSFTVALTRTTAALNAYTGGQLTWTEEDGGDGHVVRIPVLARPVALAAPAEVSGTSYPVTFGYDGAFSATPRGLVPAAVTARTVSDDPTDSACSLSSPNAQQIPVTVASGTSYARFSLFDADVTAGADLDLCVFNGTTLVGSSGTGTSAEEVNLLNPAAATYTVVVQGWGVVGSSPFKLHTWLLGTADAGNMTVSAPATATTGQSGTVSLSFSGLDAGTRYLGSVAYGGAAGMPNPTIVRVDVP</sequence>
<dbReference type="CDD" id="cd04852">
    <property type="entry name" value="Peptidases_S8_3"/>
    <property type="match status" value="1"/>
</dbReference>
<dbReference type="SUPFAM" id="SSF52743">
    <property type="entry name" value="Subtilisin-like"/>
    <property type="match status" value="1"/>
</dbReference>
<dbReference type="InterPro" id="IPR023828">
    <property type="entry name" value="Peptidase_S8_Ser-AS"/>
</dbReference>
<keyword evidence="3 5" id="KW-0378">Hydrolase</keyword>
<feature type="active site" description="Charge relay system" evidence="5">
    <location>
        <position position="287"/>
    </location>
</feature>
<organism evidence="12 13">
    <name type="scientific">Fodinibacter luteus</name>
    <dbReference type="NCBI Taxonomy" id="552064"/>
    <lineage>
        <taxon>Bacteria</taxon>
        <taxon>Bacillati</taxon>
        <taxon>Actinomycetota</taxon>
        <taxon>Actinomycetes</taxon>
        <taxon>Micrococcales</taxon>
        <taxon>Intrasporangiaceae</taxon>
        <taxon>Fodinibacter (ex Wang et al. 2009)</taxon>
    </lineage>
</organism>
<evidence type="ECO:0008006" key="14">
    <source>
        <dbReference type="Google" id="ProtNLM"/>
    </source>
</evidence>
<comment type="caution">
    <text evidence="12">The sequence shown here is derived from an EMBL/GenBank/DDBJ whole genome shotgun (WGS) entry which is preliminary data.</text>
</comment>